<gene>
    <name evidence="1" type="ORF">F2Q68_00026141</name>
</gene>
<dbReference type="AlphaFoldDB" id="A0A8S9IFV3"/>
<evidence type="ECO:0000313" key="1">
    <source>
        <dbReference type="EMBL" id="KAF2568668.1"/>
    </source>
</evidence>
<dbReference type="Proteomes" id="UP000712281">
    <property type="component" value="Unassembled WGS sequence"/>
</dbReference>
<dbReference type="EMBL" id="QGKW02001911">
    <property type="protein sequence ID" value="KAF2568668.1"/>
    <property type="molecule type" value="Genomic_DNA"/>
</dbReference>
<reference evidence="1" key="1">
    <citation type="submission" date="2019-12" db="EMBL/GenBank/DDBJ databases">
        <title>Genome sequencing and annotation of Brassica cretica.</title>
        <authorList>
            <person name="Studholme D.J."/>
            <person name="Sarris P.F."/>
        </authorList>
    </citation>
    <scope>NUCLEOTIDE SEQUENCE</scope>
    <source>
        <strain evidence="1">PFS-001/15</strain>
        <tissue evidence="1">Leaf</tissue>
    </source>
</reference>
<organism evidence="1 2">
    <name type="scientific">Brassica cretica</name>
    <name type="common">Mustard</name>
    <dbReference type="NCBI Taxonomy" id="69181"/>
    <lineage>
        <taxon>Eukaryota</taxon>
        <taxon>Viridiplantae</taxon>
        <taxon>Streptophyta</taxon>
        <taxon>Embryophyta</taxon>
        <taxon>Tracheophyta</taxon>
        <taxon>Spermatophyta</taxon>
        <taxon>Magnoliopsida</taxon>
        <taxon>eudicotyledons</taxon>
        <taxon>Gunneridae</taxon>
        <taxon>Pentapetalae</taxon>
        <taxon>rosids</taxon>
        <taxon>malvids</taxon>
        <taxon>Brassicales</taxon>
        <taxon>Brassicaceae</taxon>
        <taxon>Brassiceae</taxon>
        <taxon>Brassica</taxon>
    </lineage>
</organism>
<accession>A0A8S9IFV3</accession>
<sequence length="216" mass="24650">MSRWNWIWNLMNIDSNWWSLNKIVGSSHFRASRVICSLFCIWNSLNRQLLRFLSLRFLTSQLCCITVLNPMIHHILSRKGTLLTLDTLSCLSKLNINPLYVVAHSIILCIQFSEHVVHSSVDILQLIWLTVTGSWNNLSIALRLSLVLVMNLPDRSLLHVEDSAPVVHAAREQPVQQHPVELGWSAAFEASVVAYVATEHSWSLNVTLLVRLSEYV</sequence>
<comment type="caution">
    <text evidence="1">The sequence shown here is derived from an EMBL/GenBank/DDBJ whole genome shotgun (WGS) entry which is preliminary data.</text>
</comment>
<evidence type="ECO:0000313" key="2">
    <source>
        <dbReference type="Proteomes" id="UP000712281"/>
    </source>
</evidence>
<proteinExistence type="predicted"/>
<name>A0A8S9IFV3_BRACR</name>
<protein>
    <submittedName>
        <fullName evidence="1">Uncharacterized protein</fullName>
    </submittedName>
</protein>